<dbReference type="AlphaFoldDB" id="A0A0R3LGB0"/>
<protein>
    <submittedName>
        <fullName evidence="2">Uncharacterized protein</fullName>
    </submittedName>
</protein>
<proteinExistence type="predicted"/>
<evidence type="ECO:0000313" key="2">
    <source>
        <dbReference type="EMBL" id="KRR06820.1"/>
    </source>
</evidence>
<reference evidence="2 3" key="1">
    <citation type="submission" date="2014-03" db="EMBL/GenBank/DDBJ databases">
        <title>Bradyrhizobium valentinum sp. nov., isolated from effective nodules of Lupinus mariae-josephae, a lupine endemic of basic-lime soils in Eastern Spain.</title>
        <authorList>
            <person name="Duran D."/>
            <person name="Rey L."/>
            <person name="Navarro A."/>
            <person name="Busquets A."/>
            <person name="Imperial J."/>
            <person name="Ruiz-Argueso T."/>
        </authorList>
    </citation>
    <scope>NUCLEOTIDE SEQUENCE [LARGE SCALE GENOMIC DNA]</scope>
    <source>
        <strain evidence="2 3">LmjM3</strain>
    </source>
</reference>
<name>A0A0R3LGB0_9BRAD</name>
<dbReference type="EMBL" id="LLXX01000101">
    <property type="protein sequence ID" value="KRR06820.1"/>
    <property type="molecule type" value="Genomic_DNA"/>
</dbReference>
<dbReference type="RefSeq" id="WP_057851016.1">
    <property type="nucleotide sequence ID" value="NZ_LLXX01000101.1"/>
</dbReference>
<organism evidence="2 3">
    <name type="scientific">Bradyrhizobium valentinum</name>
    <dbReference type="NCBI Taxonomy" id="1518501"/>
    <lineage>
        <taxon>Bacteria</taxon>
        <taxon>Pseudomonadati</taxon>
        <taxon>Pseudomonadota</taxon>
        <taxon>Alphaproteobacteria</taxon>
        <taxon>Hyphomicrobiales</taxon>
        <taxon>Nitrobacteraceae</taxon>
        <taxon>Bradyrhizobium</taxon>
    </lineage>
</organism>
<keyword evidence="3" id="KW-1185">Reference proteome</keyword>
<sequence>MPAYLVRLIDTRDLVGFYFAAEPDALVTIIDECTEAADCEYAELPDGGISWESPAISVPIGIDKEDPNDIEDTPEVPWSGASLSESWWSVLYGYTDDQWTPFFPDRPIEPRPPAPRRPLGPGRVVKFRRRGP</sequence>
<evidence type="ECO:0000313" key="3">
    <source>
        <dbReference type="Proteomes" id="UP000051913"/>
    </source>
</evidence>
<dbReference type="Proteomes" id="UP000051913">
    <property type="component" value="Unassembled WGS sequence"/>
</dbReference>
<feature type="region of interest" description="Disordered" evidence="1">
    <location>
        <begin position="103"/>
        <end position="132"/>
    </location>
</feature>
<comment type="caution">
    <text evidence="2">The sequence shown here is derived from an EMBL/GenBank/DDBJ whole genome shotgun (WGS) entry which is preliminary data.</text>
</comment>
<evidence type="ECO:0000256" key="1">
    <source>
        <dbReference type="SAM" id="MobiDB-lite"/>
    </source>
</evidence>
<accession>A0A0R3LGB0</accession>
<gene>
    <name evidence="2" type="ORF">CP49_01565</name>
</gene>